<evidence type="ECO:0000256" key="5">
    <source>
        <dbReference type="ARBA" id="ARBA00022723"/>
    </source>
</evidence>
<evidence type="ECO:0000256" key="3">
    <source>
        <dbReference type="ARBA" id="ARBA00022490"/>
    </source>
</evidence>
<evidence type="ECO:0000256" key="12">
    <source>
        <dbReference type="ARBA" id="ARBA00052293"/>
    </source>
</evidence>
<evidence type="ECO:0000256" key="1">
    <source>
        <dbReference type="ARBA" id="ARBA00001936"/>
    </source>
</evidence>
<keyword evidence="7" id="KW-0325">Glycoprotein</keyword>
<dbReference type="GO" id="GO:0005737">
    <property type="term" value="C:cytoplasm"/>
    <property type="evidence" value="ECO:0007669"/>
    <property type="project" value="UniProtKB-SubCell"/>
</dbReference>
<dbReference type="PANTHER" id="PTHR11183">
    <property type="entry name" value="GLYCOGENIN SUBFAMILY MEMBER"/>
    <property type="match status" value="1"/>
</dbReference>
<evidence type="ECO:0000256" key="9">
    <source>
        <dbReference type="ARBA" id="ARBA00038162"/>
    </source>
</evidence>
<name>A0A420IK77_9PEZI</name>
<dbReference type="Proteomes" id="UP000285326">
    <property type="component" value="Unassembled WGS sequence"/>
</dbReference>
<evidence type="ECO:0000256" key="4">
    <source>
        <dbReference type="ARBA" id="ARBA00022679"/>
    </source>
</evidence>
<evidence type="ECO:0000256" key="7">
    <source>
        <dbReference type="ARBA" id="ARBA00023180"/>
    </source>
</evidence>
<evidence type="ECO:0000256" key="8">
    <source>
        <dbReference type="ARBA" id="ARBA00023211"/>
    </source>
</evidence>
<dbReference type="FunFam" id="3.90.550.10:FF:000092">
    <property type="entry name" value="Glycogenin 2"/>
    <property type="match status" value="1"/>
</dbReference>
<evidence type="ECO:0000256" key="10">
    <source>
        <dbReference type="ARBA" id="ARBA00038934"/>
    </source>
</evidence>
<comment type="function">
    <text evidence="13">Self-glucosylating initiator of glycogen synthesis. It catalyzes the formation of a short alpha (1,4)-glucosyl chain covalently attached via a glucose 1-O-tyrosyl linkage to internal tyrosine residues and these chains act as primers for the elongation reaction catalyzed by glycogen synthase.</text>
</comment>
<dbReference type="EC" id="2.4.1.186" evidence="10"/>
<evidence type="ECO:0000256" key="11">
    <source>
        <dbReference type="ARBA" id="ARBA00050886"/>
    </source>
</evidence>
<evidence type="ECO:0000256" key="6">
    <source>
        <dbReference type="ARBA" id="ARBA00023056"/>
    </source>
</evidence>
<feature type="region of interest" description="Disordered" evidence="14">
    <location>
        <begin position="615"/>
        <end position="640"/>
    </location>
</feature>
<sequence>MNSLGEDVYATLLLNDLYLPGALVLAHSLRDSGTTKKLAVFFTPESVSADALKDLRKLFDYVIPTERFNNEFPANLRLMNRPELSSTFTKIILWKQLQFRRIIYVDSDIVALRAPDELFDLPHSFSAASDIGWPDIFNSGLMVLTPNMSDYNALLSMAREGISFDGADQGLLNMHFRDNFNRLSFTYNVTPSAYYQYVPAYRHFKSKIVMAHFIGQNKPWMQGRVPENGSSPFDDFLKTWWSIYDRHYGTLPKNDGYPRVKAEASTNDIEHPEKKLDVELGTISNRELSSNGKSDTEPYVFCIDRYKPVEEPNSEPNLTLNGRTQQRGSSNFQSYISQTEQYHSREEPNSELDVTLNRQAWQRRNSDIKPYAVCSDQYQSIEEQNNASSYTPNDHKISQRNAEEMSTLTVEHNKNVEHEPEKFNMPTTAPESNISGPNYAENIPDVITNNKVLAPNTQSIDQKLANHTAEEISNDTSITTKSLNDKIIDANIIQTEYENQIENRNLSQNFSEITSKVSNSHHFTQPLETPVLLTEKYTIWDARKEPPPIDSKPEASNLPTIQYDMSSDPRFFKAPDKYPDPPKDMWFEVPKAPDCQKLAPIFPWEINAPKPTRIFADDTEDSDRYPSNLSQTKSSKQNFHSREIATAYQDSTKNNEWQSFSLTNAWDHVPEIENYIGKLQKNTGLNNLVESPAYLKRSRFRGQERVVGQLPAAEGVPSREEWVLFSVLQREIVFLLCVLGSDHTARSTKLSAISDIGTKIRER</sequence>
<comment type="similarity">
    <text evidence="9">Belongs to the glycosyltransferase 8 family. Glycogenin subfamily.</text>
</comment>
<feature type="compositionally biased region" description="Polar residues" evidence="14">
    <location>
        <begin position="625"/>
        <end position="638"/>
    </location>
</feature>
<keyword evidence="4" id="KW-0808">Transferase</keyword>
<evidence type="ECO:0000256" key="14">
    <source>
        <dbReference type="SAM" id="MobiDB-lite"/>
    </source>
</evidence>
<comment type="catalytic activity">
    <reaction evidence="11">
        <text>[1,4-alpha-D-glucosyl](n)-L-tyrosyl-[glycogenin] + UDP-alpha-D-glucose = [1,4-alpha-D-glucosyl](n+1)-L-tyrosyl-[glycogenin] + UDP + H(+)</text>
        <dbReference type="Rhea" id="RHEA:56560"/>
        <dbReference type="Rhea" id="RHEA-COMP:14606"/>
        <dbReference type="Rhea" id="RHEA-COMP:14607"/>
        <dbReference type="ChEBI" id="CHEBI:15378"/>
        <dbReference type="ChEBI" id="CHEBI:58223"/>
        <dbReference type="ChEBI" id="CHEBI:58885"/>
        <dbReference type="ChEBI" id="CHEBI:140574"/>
        <dbReference type="EC" id="2.4.1.186"/>
    </reaction>
</comment>
<proteinExistence type="inferred from homology"/>
<dbReference type="InterPro" id="IPR029044">
    <property type="entry name" value="Nucleotide-diphossugar_trans"/>
</dbReference>
<dbReference type="Pfam" id="PF01501">
    <property type="entry name" value="Glyco_transf_8"/>
    <property type="match status" value="1"/>
</dbReference>
<dbReference type="GO" id="GO:0005978">
    <property type="term" value="P:glycogen biosynthetic process"/>
    <property type="evidence" value="ECO:0007669"/>
    <property type="project" value="UniProtKB-KW"/>
</dbReference>
<dbReference type="AlphaFoldDB" id="A0A420IK77"/>
<comment type="caution">
    <text evidence="15">The sequence shown here is derived from an EMBL/GenBank/DDBJ whole genome shotgun (WGS) entry which is preliminary data.</text>
</comment>
<dbReference type="EMBL" id="MCBS01023707">
    <property type="protein sequence ID" value="RKF74932.1"/>
    <property type="molecule type" value="Genomic_DNA"/>
</dbReference>
<dbReference type="InterPro" id="IPR050587">
    <property type="entry name" value="GNT1/Glycosyltrans_8"/>
</dbReference>
<gene>
    <name evidence="15" type="ORF">GcM1_237125</name>
</gene>
<comment type="subcellular location">
    <subcellularLocation>
        <location evidence="2">Cytoplasm</location>
    </subcellularLocation>
</comment>
<evidence type="ECO:0000313" key="15">
    <source>
        <dbReference type="EMBL" id="RKF74932.1"/>
    </source>
</evidence>
<comment type="catalytic activity">
    <reaction evidence="12">
        <text>L-tyrosyl-[glycogenin] + UDP-alpha-D-glucose = alpha-D-glucosyl-L-tyrosyl-[glycogenin] + UDP + H(+)</text>
        <dbReference type="Rhea" id="RHEA:23360"/>
        <dbReference type="Rhea" id="RHEA-COMP:14604"/>
        <dbReference type="Rhea" id="RHEA-COMP:14605"/>
        <dbReference type="ChEBI" id="CHEBI:15378"/>
        <dbReference type="ChEBI" id="CHEBI:46858"/>
        <dbReference type="ChEBI" id="CHEBI:58223"/>
        <dbReference type="ChEBI" id="CHEBI:58885"/>
        <dbReference type="ChEBI" id="CHEBI:140573"/>
        <dbReference type="EC" id="2.4.1.186"/>
    </reaction>
</comment>
<evidence type="ECO:0000256" key="13">
    <source>
        <dbReference type="ARBA" id="ARBA00057883"/>
    </source>
</evidence>
<keyword evidence="8" id="KW-0464">Manganese</keyword>
<reference evidence="15 16" key="1">
    <citation type="journal article" date="2018" name="BMC Genomics">
        <title>Comparative genome analyses reveal sequence features reflecting distinct modes of host-adaptation between dicot and monocot powdery mildew.</title>
        <authorList>
            <person name="Wu Y."/>
            <person name="Ma X."/>
            <person name="Pan Z."/>
            <person name="Kale S.D."/>
            <person name="Song Y."/>
            <person name="King H."/>
            <person name="Zhang Q."/>
            <person name="Presley C."/>
            <person name="Deng X."/>
            <person name="Wei C.I."/>
            <person name="Xiao S."/>
        </authorList>
    </citation>
    <scope>NUCLEOTIDE SEQUENCE [LARGE SCALE GENOMIC DNA]</scope>
    <source>
        <strain evidence="15">UMSG1</strain>
    </source>
</reference>
<dbReference type="Gene3D" id="3.90.550.10">
    <property type="entry name" value="Spore Coat Polysaccharide Biosynthesis Protein SpsA, Chain A"/>
    <property type="match status" value="1"/>
</dbReference>
<keyword evidence="3" id="KW-0963">Cytoplasm</keyword>
<protein>
    <recommendedName>
        <fullName evidence="10">glycogenin glucosyltransferase</fullName>
        <ecNumber evidence="10">2.4.1.186</ecNumber>
    </recommendedName>
</protein>
<organism evidence="15 16">
    <name type="scientific">Golovinomyces cichoracearum</name>
    <dbReference type="NCBI Taxonomy" id="62708"/>
    <lineage>
        <taxon>Eukaryota</taxon>
        <taxon>Fungi</taxon>
        <taxon>Dikarya</taxon>
        <taxon>Ascomycota</taxon>
        <taxon>Pezizomycotina</taxon>
        <taxon>Leotiomycetes</taxon>
        <taxon>Erysiphales</taxon>
        <taxon>Erysiphaceae</taxon>
        <taxon>Golovinomyces</taxon>
    </lineage>
</organism>
<evidence type="ECO:0000313" key="16">
    <source>
        <dbReference type="Proteomes" id="UP000285326"/>
    </source>
</evidence>
<dbReference type="CDD" id="cd02537">
    <property type="entry name" value="GT8_Glycogenin"/>
    <property type="match status" value="1"/>
</dbReference>
<evidence type="ECO:0000256" key="2">
    <source>
        <dbReference type="ARBA" id="ARBA00004496"/>
    </source>
</evidence>
<dbReference type="SUPFAM" id="SSF53448">
    <property type="entry name" value="Nucleotide-diphospho-sugar transferases"/>
    <property type="match status" value="1"/>
</dbReference>
<accession>A0A420IK77</accession>
<dbReference type="GO" id="GO:0046872">
    <property type="term" value="F:metal ion binding"/>
    <property type="evidence" value="ECO:0007669"/>
    <property type="project" value="UniProtKB-KW"/>
</dbReference>
<dbReference type="InterPro" id="IPR002495">
    <property type="entry name" value="Glyco_trans_8"/>
</dbReference>
<dbReference type="GO" id="GO:0008466">
    <property type="term" value="F:glycogenin glucosyltransferase activity"/>
    <property type="evidence" value="ECO:0007669"/>
    <property type="project" value="UniProtKB-EC"/>
</dbReference>
<keyword evidence="6" id="KW-0320">Glycogen biosynthesis</keyword>
<keyword evidence="5" id="KW-0479">Metal-binding</keyword>
<comment type="cofactor">
    <cofactor evidence="1">
        <name>Mn(2+)</name>
        <dbReference type="ChEBI" id="CHEBI:29035"/>
    </cofactor>
</comment>